<dbReference type="Proteomes" id="UP001170959">
    <property type="component" value="Unassembled WGS sequence"/>
</dbReference>
<proteinExistence type="predicted"/>
<dbReference type="AlphaFoldDB" id="A0AAJ1QGI1"/>
<evidence type="ECO:0000313" key="1">
    <source>
        <dbReference type="EMBL" id="MDM1073651.1"/>
    </source>
</evidence>
<protein>
    <submittedName>
        <fullName evidence="1">Uncharacterized protein</fullName>
    </submittedName>
</protein>
<reference evidence="1" key="2">
    <citation type="journal article" date="2022" name="Sci. Total Environ.">
        <title>Prevalence, transmission, and molecular epidemiology of tet(X)-positive bacteria among humans, animals, and environmental niches in China: An epidemiological, and genomic-based study.</title>
        <authorList>
            <person name="Dong N."/>
            <person name="Zeng Y."/>
            <person name="Cai C."/>
            <person name="Sun C."/>
            <person name="Lu J."/>
            <person name="Liu C."/>
            <person name="Zhou H."/>
            <person name="Sun Q."/>
            <person name="Shu L."/>
            <person name="Wang H."/>
            <person name="Wang Y."/>
            <person name="Wang S."/>
            <person name="Wu C."/>
            <person name="Chan E.W."/>
            <person name="Chen G."/>
            <person name="Shen Z."/>
            <person name="Chen S."/>
            <person name="Zhang R."/>
        </authorList>
    </citation>
    <scope>NUCLEOTIDE SEQUENCE</scope>
    <source>
        <strain evidence="1">R655-4</strain>
    </source>
</reference>
<organism evidence="1 2">
    <name type="scientific">Empedobacter brevis</name>
    <dbReference type="NCBI Taxonomy" id="247"/>
    <lineage>
        <taxon>Bacteria</taxon>
        <taxon>Pseudomonadati</taxon>
        <taxon>Bacteroidota</taxon>
        <taxon>Flavobacteriia</taxon>
        <taxon>Flavobacteriales</taxon>
        <taxon>Weeksellaceae</taxon>
        <taxon>Empedobacter</taxon>
    </lineage>
</organism>
<evidence type="ECO:0000313" key="2">
    <source>
        <dbReference type="Proteomes" id="UP001170959"/>
    </source>
</evidence>
<comment type="caution">
    <text evidence="1">The sequence shown here is derived from an EMBL/GenBank/DDBJ whole genome shotgun (WGS) entry which is preliminary data.</text>
</comment>
<dbReference type="EMBL" id="JACAGJ010000008">
    <property type="protein sequence ID" value="MDM1073651.1"/>
    <property type="molecule type" value="Genomic_DNA"/>
</dbReference>
<gene>
    <name evidence="1" type="ORF">HX001_14270</name>
</gene>
<dbReference type="RefSeq" id="WP_286494094.1">
    <property type="nucleotide sequence ID" value="NZ_JACAGJ010000008.1"/>
</dbReference>
<name>A0AAJ1QGI1_9FLAO</name>
<sequence>MKRIIPHYVAKLLKYFRRKKVVEKTIEPIEPKVLIGIIKSTKEGKQIIFDFTSTEGKNLSLQQHLQRYYSCNDSVLKEQYLIDMYNDGFLDEAIHMYENKNGIISIDYSL</sequence>
<accession>A0AAJ1QGI1</accession>
<reference evidence="1" key="1">
    <citation type="submission" date="2020-06" db="EMBL/GenBank/DDBJ databases">
        <authorList>
            <person name="Dong N."/>
        </authorList>
    </citation>
    <scope>NUCLEOTIDE SEQUENCE</scope>
    <source>
        <strain evidence="1">R655-4</strain>
    </source>
</reference>